<dbReference type="PANTHER" id="PTHR10587">
    <property type="entry name" value="GLYCOSYL TRANSFERASE-RELATED"/>
    <property type="match status" value="1"/>
</dbReference>
<dbReference type="PANTHER" id="PTHR10587:SF125">
    <property type="entry name" value="POLYSACCHARIDE DEACETYLASE YHEN-RELATED"/>
    <property type="match status" value="1"/>
</dbReference>
<dbReference type="Gene3D" id="3.20.20.370">
    <property type="entry name" value="Glycoside hydrolase/deacetylase"/>
    <property type="match status" value="1"/>
</dbReference>
<name>A0A7T7CD54_9BACI</name>
<dbReference type="KEGG" id="scia:HUG15_20010"/>
<dbReference type="EMBL" id="CP054705">
    <property type="protein sequence ID" value="QQK77644.1"/>
    <property type="molecule type" value="Genomic_DNA"/>
</dbReference>
<proteinExistence type="predicted"/>
<keyword evidence="1" id="KW-0472">Membrane</keyword>
<dbReference type="GO" id="GO:0016810">
    <property type="term" value="F:hydrolase activity, acting on carbon-nitrogen (but not peptide) bonds"/>
    <property type="evidence" value="ECO:0007669"/>
    <property type="project" value="InterPro"/>
</dbReference>
<dbReference type="Pfam" id="PF01522">
    <property type="entry name" value="Polysacc_deac_1"/>
    <property type="match status" value="1"/>
</dbReference>
<feature type="transmembrane region" description="Helical" evidence="1">
    <location>
        <begin position="12"/>
        <end position="31"/>
    </location>
</feature>
<keyword evidence="1" id="KW-0812">Transmembrane</keyword>
<reference evidence="3 4" key="1">
    <citation type="submission" date="2020-06" db="EMBL/GenBank/DDBJ databases">
        <title>Genomic analysis of Salicibibacter sp. NKC5-3.</title>
        <authorList>
            <person name="Oh Y.J."/>
        </authorList>
    </citation>
    <scope>NUCLEOTIDE SEQUENCE [LARGE SCALE GENOMIC DNA]</scope>
    <source>
        <strain evidence="3 4">NKC5-3</strain>
    </source>
</reference>
<protein>
    <submittedName>
        <fullName evidence="3">Polysaccharide deacetylase</fullName>
    </submittedName>
</protein>
<dbReference type="GO" id="GO:0005975">
    <property type="term" value="P:carbohydrate metabolic process"/>
    <property type="evidence" value="ECO:0007669"/>
    <property type="project" value="InterPro"/>
</dbReference>
<dbReference type="InterPro" id="IPR011330">
    <property type="entry name" value="Glyco_hydro/deAcase_b/a-brl"/>
</dbReference>
<organism evidence="3 4">
    <name type="scientific">Salicibibacter cibarius</name>
    <dbReference type="NCBI Taxonomy" id="2743000"/>
    <lineage>
        <taxon>Bacteria</taxon>
        <taxon>Bacillati</taxon>
        <taxon>Bacillota</taxon>
        <taxon>Bacilli</taxon>
        <taxon>Bacillales</taxon>
        <taxon>Bacillaceae</taxon>
        <taxon>Salicibibacter</taxon>
    </lineage>
</organism>
<dbReference type="CDD" id="cd10944">
    <property type="entry name" value="CE4_SmPgdA_like"/>
    <property type="match status" value="1"/>
</dbReference>
<evidence type="ECO:0000313" key="3">
    <source>
        <dbReference type="EMBL" id="QQK77644.1"/>
    </source>
</evidence>
<dbReference type="PROSITE" id="PS51677">
    <property type="entry name" value="NODB"/>
    <property type="match status" value="1"/>
</dbReference>
<dbReference type="InterPro" id="IPR002509">
    <property type="entry name" value="NODB_dom"/>
</dbReference>
<dbReference type="AlphaFoldDB" id="A0A7T7CD54"/>
<keyword evidence="4" id="KW-1185">Reference proteome</keyword>
<evidence type="ECO:0000256" key="1">
    <source>
        <dbReference type="SAM" id="Phobius"/>
    </source>
</evidence>
<evidence type="ECO:0000259" key="2">
    <source>
        <dbReference type="PROSITE" id="PS51677"/>
    </source>
</evidence>
<feature type="domain" description="NodB homology" evidence="2">
    <location>
        <begin position="92"/>
        <end position="276"/>
    </location>
</feature>
<dbReference type="SUPFAM" id="SSF88713">
    <property type="entry name" value="Glycoside hydrolase/deacetylase"/>
    <property type="match status" value="1"/>
</dbReference>
<dbReference type="InterPro" id="IPR050248">
    <property type="entry name" value="Polysacc_deacetylase_ArnD"/>
</dbReference>
<dbReference type="Proteomes" id="UP000595823">
    <property type="component" value="Chromosome"/>
</dbReference>
<accession>A0A7T7CD54</accession>
<dbReference type="RefSeq" id="WP_200125171.1">
    <property type="nucleotide sequence ID" value="NZ_CP054705.1"/>
</dbReference>
<sequence length="288" mass="32768">MIHRLPRLNKNGKIAASVLLIVGILIVSGLFGGRGDADEKNDFPSLEAPSAETLSVSFDTMPSFEDSNLHTSIQQEENDTDVEEDQSYQQDGVIYLTFDDGPSEATDKLLDILDDYNMKATFFMLGPDMKENPEAVKRTHKQGFGLALHGMTHDKDEIYSHASAPTDEMIETQEILEDITGEQSDIIRLPYGSSPYLTEDMRTQLDQNDFQIWDWNVDSQDWELKDERYVQHTIQEIEQMEQEGETPVVLLHDKQETVDHLPELLSYIKEQGYQTEVLDSDMAPLTFS</sequence>
<keyword evidence="1" id="KW-1133">Transmembrane helix</keyword>
<gene>
    <name evidence="3" type="ORF">HUG15_20010</name>
</gene>
<evidence type="ECO:0000313" key="4">
    <source>
        <dbReference type="Proteomes" id="UP000595823"/>
    </source>
</evidence>